<accession>A0A974DMB2</accession>
<sequence length="114" mass="13066">MAGNGEPFSQLSKTSFLSVLQEICFALAHIYCCVNVFHHLYILYVYNTTQGHTFVANHLEISVLIIAPDSVDHSSHKYTNKCHQHTCFVVCFLILTRFIREDYPTCLLMVIVQI</sequence>
<name>A0A974DMB2_XENLA</name>
<proteinExistence type="predicted"/>
<evidence type="ECO:0000313" key="1">
    <source>
        <dbReference type="EMBL" id="OCT94598.1"/>
    </source>
</evidence>
<organism evidence="1 2">
    <name type="scientific">Xenopus laevis</name>
    <name type="common">African clawed frog</name>
    <dbReference type="NCBI Taxonomy" id="8355"/>
    <lineage>
        <taxon>Eukaryota</taxon>
        <taxon>Metazoa</taxon>
        <taxon>Chordata</taxon>
        <taxon>Craniata</taxon>
        <taxon>Vertebrata</taxon>
        <taxon>Euteleostomi</taxon>
        <taxon>Amphibia</taxon>
        <taxon>Batrachia</taxon>
        <taxon>Anura</taxon>
        <taxon>Pipoidea</taxon>
        <taxon>Pipidae</taxon>
        <taxon>Xenopodinae</taxon>
        <taxon>Xenopus</taxon>
        <taxon>Xenopus</taxon>
    </lineage>
</organism>
<dbReference type="EMBL" id="CM004468">
    <property type="protein sequence ID" value="OCT94598.1"/>
    <property type="molecule type" value="Genomic_DNA"/>
</dbReference>
<evidence type="ECO:0000313" key="2">
    <source>
        <dbReference type="Proteomes" id="UP000694892"/>
    </source>
</evidence>
<reference evidence="2" key="1">
    <citation type="journal article" date="2016" name="Nature">
        <title>Genome evolution in the allotetraploid frog Xenopus laevis.</title>
        <authorList>
            <person name="Session A.M."/>
            <person name="Uno Y."/>
            <person name="Kwon T."/>
            <person name="Chapman J.A."/>
            <person name="Toyoda A."/>
            <person name="Takahashi S."/>
            <person name="Fukui A."/>
            <person name="Hikosaka A."/>
            <person name="Suzuki A."/>
            <person name="Kondo M."/>
            <person name="van Heeringen S.J."/>
            <person name="Quigley I."/>
            <person name="Heinz S."/>
            <person name="Ogino H."/>
            <person name="Ochi H."/>
            <person name="Hellsten U."/>
            <person name="Lyons J.B."/>
            <person name="Simakov O."/>
            <person name="Putnam N."/>
            <person name="Stites J."/>
            <person name="Kuroki Y."/>
            <person name="Tanaka T."/>
            <person name="Michiue T."/>
            <person name="Watanabe M."/>
            <person name="Bogdanovic O."/>
            <person name="Lister R."/>
            <person name="Georgiou G."/>
            <person name="Paranjpe S.S."/>
            <person name="van Kruijsbergen I."/>
            <person name="Shu S."/>
            <person name="Carlson J."/>
            <person name="Kinoshita T."/>
            <person name="Ohta Y."/>
            <person name="Mawaribuchi S."/>
            <person name="Jenkins J."/>
            <person name="Grimwood J."/>
            <person name="Schmutz J."/>
            <person name="Mitros T."/>
            <person name="Mozaffari S.V."/>
            <person name="Suzuki Y."/>
            <person name="Haramoto Y."/>
            <person name="Yamamoto T.S."/>
            <person name="Takagi C."/>
            <person name="Heald R."/>
            <person name="Miller K."/>
            <person name="Haudenschild C."/>
            <person name="Kitzman J."/>
            <person name="Nakayama T."/>
            <person name="Izutsu Y."/>
            <person name="Robert J."/>
            <person name="Fortriede J."/>
            <person name="Burns K."/>
            <person name="Lotay V."/>
            <person name="Karimi K."/>
            <person name="Yasuoka Y."/>
            <person name="Dichmann D.S."/>
            <person name="Flajnik M.F."/>
            <person name="Houston D.W."/>
            <person name="Shendure J."/>
            <person name="DuPasquier L."/>
            <person name="Vize P.D."/>
            <person name="Zorn A.M."/>
            <person name="Ito M."/>
            <person name="Marcotte E.M."/>
            <person name="Wallingford J.B."/>
            <person name="Ito Y."/>
            <person name="Asashima M."/>
            <person name="Ueno N."/>
            <person name="Matsuda Y."/>
            <person name="Veenstra G.J."/>
            <person name="Fujiyama A."/>
            <person name="Harland R.M."/>
            <person name="Taira M."/>
            <person name="Rokhsar D.S."/>
        </authorList>
    </citation>
    <scope>NUCLEOTIDE SEQUENCE [LARGE SCALE GENOMIC DNA]</scope>
    <source>
        <strain evidence="2">J</strain>
    </source>
</reference>
<dbReference type="Proteomes" id="UP000694892">
    <property type="component" value="Chromosome 2L"/>
</dbReference>
<protein>
    <submittedName>
        <fullName evidence="1">Uncharacterized protein</fullName>
    </submittedName>
</protein>
<gene>
    <name evidence="1" type="ORF">XELAEV_18012280mg</name>
</gene>
<dbReference type="AlphaFoldDB" id="A0A974DMB2"/>